<organism evidence="2 3">
    <name type="scientific">Candidatus Defluviibacterium haderslevense</name>
    <dbReference type="NCBI Taxonomy" id="2981993"/>
    <lineage>
        <taxon>Bacteria</taxon>
        <taxon>Pseudomonadati</taxon>
        <taxon>Bacteroidota</taxon>
        <taxon>Saprospiria</taxon>
        <taxon>Saprospirales</taxon>
        <taxon>Saprospiraceae</taxon>
        <taxon>Candidatus Defluviibacterium</taxon>
    </lineage>
</organism>
<reference evidence="2 3" key="1">
    <citation type="submission" date="2020-10" db="EMBL/GenBank/DDBJ databases">
        <title>Connecting structure to function with the recovery of over 1000 high-quality activated sludge metagenome-assembled genomes encoding full-length rRNA genes using long-read sequencing.</title>
        <authorList>
            <person name="Singleton C.M."/>
            <person name="Petriglieri F."/>
            <person name="Kristensen J.M."/>
            <person name="Kirkegaard R.H."/>
            <person name="Michaelsen T.Y."/>
            <person name="Andersen M.H."/>
            <person name="Karst S.M."/>
            <person name="Dueholm M.S."/>
            <person name="Nielsen P.H."/>
            <person name="Albertsen M."/>
        </authorList>
    </citation>
    <scope>NUCLEOTIDE SEQUENCE [LARGE SCALE GENOMIC DNA]</scope>
    <source>
        <strain evidence="2">Ribe_18-Q3-R11-54_BAT3C.373</strain>
    </source>
</reference>
<accession>A0A9D7S856</accession>
<dbReference type="Pfam" id="PF11138">
    <property type="entry name" value="DUF2911"/>
    <property type="match status" value="1"/>
</dbReference>
<dbReference type="Proteomes" id="UP000808349">
    <property type="component" value="Unassembled WGS sequence"/>
</dbReference>
<gene>
    <name evidence="2" type="ORF">IPO85_09440</name>
</gene>
<protein>
    <submittedName>
        <fullName evidence="2">DUF2911 domain-containing protein</fullName>
    </submittedName>
</protein>
<feature type="chain" id="PRO_5038867701" evidence="1">
    <location>
        <begin position="21"/>
        <end position="277"/>
    </location>
</feature>
<feature type="signal peptide" evidence="1">
    <location>
        <begin position="1"/>
        <end position="20"/>
    </location>
</feature>
<name>A0A9D7S856_9BACT</name>
<comment type="caution">
    <text evidence="2">The sequence shown here is derived from an EMBL/GenBank/DDBJ whole genome shotgun (WGS) entry which is preliminary data.</text>
</comment>
<evidence type="ECO:0000256" key="1">
    <source>
        <dbReference type="SAM" id="SignalP"/>
    </source>
</evidence>
<keyword evidence="1" id="KW-0732">Signal</keyword>
<dbReference type="AlphaFoldDB" id="A0A9D7S856"/>
<sequence length="277" mass="30995">MNKLIFLFSFLMVISLTAQIQTPAPSPSCKLEQKLGLGTVTVEYSRPSVKNRKIFGEVVPFDKMWRTGANAATKITFSDDMIVEGKQLLMGTYALYTVPGEVSWQVIFYKDFAQSGLPKTYDPTKVALTVDVVPELLTTTVESFTIDINDLKPDMASLNLSWENTLVSVKMKTEIDMKVQKNIEKVLAGPTSDDYYRAASYYSDNNKDLNQALVWIQKANAMDAKFWKLRVESLILGKLGRKAEAIEAATKSKTLAAADGNEEYVKMNNEAIAEWSR</sequence>
<evidence type="ECO:0000313" key="3">
    <source>
        <dbReference type="Proteomes" id="UP000808349"/>
    </source>
</evidence>
<dbReference type="InterPro" id="IPR021314">
    <property type="entry name" value="DUF2911"/>
</dbReference>
<proteinExistence type="predicted"/>
<evidence type="ECO:0000313" key="2">
    <source>
        <dbReference type="EMBL" id="MBK9717720.1"/>
    </source>
</evidence>
<dbReference type="EMBL" id="JADKFW010000005">
    <property type="protein sequence ID" value="MBK9717720.1"/>
    <property type="molecule type" value="Genomic_DNA"/>
</dbReference>